<accession>A0A150GFK2</accession>
<dbReference type="Gene3D" id="1.25.40.20">
    <property type="entry name" value="Ankyrin repeat-containing domain"/>
    <property type="match status" value="1"/>
</dbReference>
<dbReference type="GO" id="GO:0005783">
    <property type="term" value="C:endoplasmic reticulum"/>
    <property type="evidence" value="ECO:0007669"/>
    <property type="project" value="TreeGrafter"/>
</dbReference>
<dbReference type="InterPro" id="IPR036770">
    <property type="entry name" value="Ankyrin_rpt-contain_sf"/>
</dbReference>
<dbReference type="EMBL" id="LSYV01000027">
    <property type="protein sequence ID" value="KXZ48563.1"/>
    <property type="molecule type" value="Genomic_DNA"/>
</dbReference>
<dbReference type="GO" id="GO:0030149">
    <property type="term" value="P:sphingolipid catabolic process"/>
    <property type="evidence" value="ECO:0007669"/>
    <property type="project" value="TreeGrafter"/>
</dbReference>
<dbReference type="OrthoDB" id="543798at2759"/>
<dbReference type="GO" id="GO:0016020">
    <property type="term" value="C:membrane"/>
    <property type="evidence" value="ECO:0007669"/>
    <property type="project" value="TreeGrafter"/>
</dbReference>
<dbReference type="GO" id="GO:0046513">
    <property type="term" value="P:ceramide biosynthetic process"/>
    <property type="evidence" value="ECO:0007669"/>
    <property type="project" value="TreeGrafter"/>
</dbReference>
<evidence type="ECO:0000313" key="2">
    <source>
        <dbReference type="Proteomes" id="UP000075714"/>
    </source>
</evidence>
<reference evidence="2" key="1">
    <citation type="journal article" date="2016" name="Nat. Commun.">
        <title>The Gonium pectorale genome demonstrates co-option of cell cycle regulation during the evolution of multicellularity.</title>
        <authorList>
            <person name="Hanschen E.R."/>
            <person name="Marriage T.N."/>
            <person name="Ferris P.J."/>
            <person name="Hamaji T."/>
            <person name="Toyoda A."/>
            <person name="Fujiyama A."/>
            <person name="Neme R."/>
            <person name="Noguchi H."/>
            <person name="Minakuchi Y."/>
            <person name="Suzuki M."/>
            <person name="Kawai-Toyooka H."/>
            <person name="Smith D.R."/>
            <person name="Sparks H."/>
            <person name="Anderson J."/>
            <person name="Bakaric R."/>
            <person name="Luria V."/>
            <person name="Karger A."/>
            <person name="Kirschner M.W."/>
            <person name="Durand P.M."/>
            <person name="Michod R.E."/>
            <person name="Nozaki H."/>
            <person name="Olson B.J."/>
        </authorList>
    </citation>
    <scope>NUCLEOTIDE SEQUENCE [LARGE SCALE GENOMIC DNA]</scope>
    <source>
        <strain evidence="2">NIES-2863</strain>
    </source>
</reference>
<name>A0A150GFK2_GONPE</name>
<proteinExistence type="predicted"/>
<evidence type="ECO:0000313" key="1">
    <source>
        <dbReference type="EMBL" id="KXZ48563.1"/>
    </source>
</evidence>
<dbReference type="PANTHER" id="PTHR12393:SF6">
    <property type="entry name" value="SPHINGOMYELIN PHOSPHODIESTERASE 2"/>
    <property type="match status" value="1"/>
</dbReference>
<dbReference type="SUPFAM" id="SSF48403">
    <property type="entry name" value="Ankyrin repeat"/>
    <property type="match status" value="1"/>
</dbReference>
<dbReference type="AlphaFoldDB" id="A0A150GFK2"/>
<keyword evidence="2" id="KW-1185">Reference proteome</keyword>
<comment type="caution">
    <text evidence="1">The sequence shown here is derived from an EMBL/GenBank/DDBJ whole genome shotgun (WGS) entry which is preliminary data.</text>
</comment>
<evidence type="ECO:0008006" key="3">
    <source>
        <dbReference type="Google" id="ProtNLM"/>
    </source>
</evidence>
<sequence length="572" mass="59987">MAVTLQIWSLPAELAERILSIVDSNQVATSFRLVSKDAAALCSGSKYATIHLSQPVAPHVFASKWLAPGATRELTLQERRQLLCLTAASGVLQNLEVALVATDCLPTAELLRAAAAGGKLELFTWLTTRVSLPACEYDRVLSAAAGGGQTHVCEWLHAAGLCTLDPSLSLLPAAAAAAHGGHRGTMEWAVAQCGWPQGAAYQEPDLLRAVIHGFDLPALQHVWDPRKASILGAMCVTAAAGSPTADWAAKVEWLEAQGCPRTNTAARHVAALPDAEALARLAWLRGRGYPLNEETVQAAAGRGNTAALQLLLAEVPAPRPEQVFFRSQLATLAAAGGGHLAALQSLCAAGWGLQVPSALDAAACGGHVRVIDWLLAVQAPAAGLAMEQLLGPGLFHAAAKSGSVELLAWLRARGCGWDFGAYGGAAESGCVAALEWLAEQGCPLRLTGHEYVAPCSECDMATLRRLRQMGCPWGVDGEVMRSAIAAGAPLPLLQWLLEAGCSVNVPKALRAASGSVNGFAAPHLGDWLPMRKRAIRRLLRRFGWYPRRITLRQPLAVAGGADAPGGVAHGPV</sequence>
<dbReference type="GO" id="GO:0071944">
    <property type="term" value="C:cell periphery"/>
    <property type="evidence" value="ECO:0007669"/>
    <property type="project" value="TreeGrafter"/>
</dbReference>
<protein>
    <recommendedName>
        <fullName evidence="3">F-box domain-containing protein</fullName>
    </recommendedName>
</protein>
<organism evidence="1 2">
    <name type="scientific">Gonium pectorale</name>
    <name type="common">Green alga</name>
    <dbReference type="NCBI Taxonomy" id="33097"/>
    <lineage>
        <taxon>Eukaryota</taxon>
        <taxon>Viridiplantae</taxon>
        <taxon>Chlorophyta</taxon>
        <taxon>core chlorophytes</taxon>
        <taxon>Chlorophyceae</taxon>
        <taxon>CS clade</taxon>
        <taxon>Chlamydomonadales</taxon>
        <taxon>Volvocaceae</taxon>
        <taxon>Gonium</taxon>
    </lineage>
</organism>
<dbReference type="Proteomes" id="UP000075714">
    <property type="component" value="Unassembled WGS sequence"/>
</dbReference>
<gene>
    <name evidence="1" type="ORF">GPECTOR_26g466</name>
</gene>
<dbReference type="GO" id="GO:0004620">
    <property type="term" value="F:phospholipase activity"/>
    <property type="evidence" value="ECO:0007669"/>
    <property type="project" value="TreeGrafter"/>
</dbReference>
<dbReference type="PANTHER" id="PTHR12393">
    <property type="entry name" value="SPHINGOMYELIN PHOSPHODIESTERASE RELATED"/>
    <property type="match status" value="1"/>
</dbReference>